<dbReference type="OrthoDB" id="1550290at2"/>
<dbReference type="GO" id="GO:0008982">
    <property type="term" value="F:protein-N(PI)-phosphohistidine-sugar phosphotransferase activity"/>
    <property type="evidence" value="ECO:0007669"/>
    <property type="project" value="UniProtKB-UniRule"/>
</dbReference>
<dbReference type="InterPro" id="IPR051088">
    <property type="entry name" value="PTS_Sugar-EIIC/EIIB"/>
</dbReference>
<dbReference type="STRING" id="100884.GCA_000269565_02158"/>
<evidence type="ECO:0000256" key="2">
    <source>
        <dbReference type="ARBA" id="ARBA00022448"/>
    </source>
</evidence>
<dbReference type="Pfam" id="PF02378">
    <property type="entry name" value="PTS_EIIC"/>
    <property type="match status" value="1"/>
</dbReference>
<dbReference type="GeneID" id="78229996"/>
<feature type="transmembrane region" description="Helical" evidence="9">
    <location>
        <begin position="393"/>
        <end position="411"/>
    </location>
</feature>
<gene>
    <name evidence="11" type="ORF">HMPREF9488_02057</name>
</gene>
<evidence type="ECO:0000256" key="6">
    <source>
        <dbReference type="ARBA" id="ARBA00022989"/>
    </source>
</evidence>
<protein>
    <recommendedName>
        <fullName evidence="8">Permease IIC component</fullName>
    </recommendedName>
</protein>
<dbReference type="RefSeq" id="WP_008789157.1">
    <property type="nucleotide sequence ID" value="NZ_AKCB01000001.1"/>
</dbReference>
<feature type="transmembrane region" description="Helical" evidence="9">
    <location>
        <begin position="175"/>
        <end position="195"/>
    </location>
</feature>
<evidence type="ECO:0000256" key="3">
    <source>
        <dbReference type="ARBA" id="ARBA00022475"/>
    </source>
</evidence>
<comment type="function">
    <text evidence="8">The phosphoenolpyruvate-dependent sugar phosphotransferase system (PTS), a major carbohydrate active -transport system, catalyzes the phosphorylation of incoming sugar substrates concomitant with their translocation across the cell membrane.</text>
</comment>
<keyword evidence="2 8" id="KW-0813">Transport</keyword>
<dbReference type="GO" id="GO:0005886">
    <property type="term" value="C:plasma membrane"/>
    <property type="evidence" value="ECO:0007669"/>
    <property type="project" value="UniProtKB-SubCell"/>
</dbReference>
<accession>E7GBB6</accession>
<comment type="caution">
    <text evidence="11">The sequence shown here is derived from an EMBL/GenBank/DDBJ whole genome shotgun (WGS) entry which is preliminary data.</text>
</comment>
<dbReference type="PROSITE" id="PS51105">
    <property type="entry name" value="PTS_EIIC_TYPE_3"/>
    <property type="match status" value="1"/>
</dbReference>
<feature type="transmembrane region" description="Helical" evidence="9">
    <location>
        <begin position="105"/>
        <end position="122"/>
    </location>
</feature>
<keyword evidence="5 9" id="KW-0812">Transmembrane</keyword>
<dbReference type="PANTHER" id="PTHR33989">
    <property type="match status" value="1"/>
</dbReference>
<feature type="transmembrane region" description="Helical" evidence="9">
    <location>
        <begin position="75"/>
        <end position="98"/>
    </location>
</feature>
<evidence type="ECO:0000313" key="11">
    <source>
        <dbReference type="EMBL" id="EFW04651.1"/>
    </source>
</evidence>
<evidence type="ECO:0000256" key="4">
    <source>
        <dbReference type="ARBA" id="ARBA00022597"/>
    </source>
</evidence>
<dbReference type="InterPro" id="IPR004796">
    <property type="entry name" value="PTS_IIC_cello"/>
</dbReference>
<keyword evidence="6 9" id="KW-1133">Transmembrane helix</keyword>
<dbReference type="GO" id="GO:1901264">
    <property type="term" value="P:carbohydrate derivative transport"/>
    <property type="evidence" value="ECO:0007669"/>
    <property type="project" value="TreeGrafter"/>
</dbReference>
<feature type="transmembrane region" description="Helical" evidence="9">
    <location>
        <begin position="134"/>
        <end position="154"/>
    </location>
</feature>
<evidence type="ECO:0000256" key="9">
    <source>
        <dbReference type="SAM" id="Phobius"/>
    </source>
</evidence>
<reference evidence="11 12" key="1">
    <citation type="submission" date="2010-12" db="EMBL/GenBank/DDBJ databases">
        <title>The Genome Sequence of Coprobacillus sp. strain 29_1.</title>
        <authorList>
            <consortium name="The Broad Institute Genome Sequencing Platform"/>
            <person name="Earl A."/>
            <person name="Ward D."/>
            <person name="Feldgarden M."/>
            <person name="Gevers D."/>
            <person name="Daigneault M."/>
            <person name="Sibley C.D."/>
            <person name="White A."/>
            <person name="Strauss J."/>
            <person name="Allen-Vercoe E."/>
            <person name="Young S.K."/>
            <person name="Zeng Q."/>
            <person name="Gargeya S."/>
            <person name="Fitzgerald M."/>
            <person name="Haas B."/>
            <person name="Abouelleil A."/>
            <person name="Alvarado L."/>
            <person name="Arachchi H.M."/>
            <person name="Berlin A."/>
            <person name="Brown A."/>
            <person name="Chapman S.B."/>
            <person name="Chen Z."/>
            <person name="Dunbar C."/>
            <person name="Freedman E."/>
            <person name="Gearin G."/>
            <person name="Gellesch M."/>
            <person name="Goldberg J."/>
            <person name="Griggs A."/>
            <person name="Gujja S."/>
            <person name="Heilman E."/>
            <person name="Heiman D."/>
            <person name="Howarth C."/>
            <person name="Larson L."/>
            <person name="Lui A."/>
            <person name="MacDonald P.J.P."/>
            <person name="Mehta T."/>
            <person name="Montmayeur A."/>
            <person name="Murphy C."/>
            <person name="Neiman D."/>
            <person name="Pearson M."/>
            <person name="Priest M."/>
            <person name="Roberts A."/>
            <person name="Saif S."/>
            <person name="Shea T."/>
            <person name="Shenoy N."/>
            <person name="Sisk P."/>
            <person name="Stolte C."/>
            <person name="Sykes S."/>
            <person name="White J."/>
            <person name="Yandava C."/>
            <person name="Nusbaum C."/>
            <person name="Birren B."/>
        </authorList>
    </citation>
    <scope>NUCLEOTIDE SEQUENCE [LARGE SCALE GENOMIC DNA]</scope>
    <source>
        <strain evidence="11 12">29_1</strain>
    </source>
</reference>
<keyword evidence="4 8" id="KW-0762">Sugar transport</keyword>
<feature type="transmembrane region" description="Helical" evidence="9">
    <location>
        <begin position="32"/>
        <end position="55"/>
    </location>
</feature>
<dbReference type="AlphaFoldDB" id="E7GBB6"/>
<keyword evidence="12" id="KW-1185">Reference proteome</keyword>
<feature type="transmembrane region" description="Helical" evidence="9">
    <location>
        <begin position="282"/>
        <end position="303"/>
    </location>
</feature>
<keyword evidence="3 8" id="KW-1003">Cell membrane</keyword>
<dbReference type="PIRSF" id="PIRSF006351">
    <property type="entry name" value="PTS_EIIC-Cellobiose"/>
    <property type="match status" value="1"/>
</dbReference>
<evidence type="ECO:0000259" key="10">
    <source>
        <dbReference type="PROSITE" id="PS51105"/>
    </source>
</evidence>
<feature type="transmembrane region" description="Helical" evidence="9">
    <location>
        <begin position="215"/>
        <end position="238"/>
    </location>
</feature>
<dbReference type="PANTHER" id="PTHR33989:SF11">
    <property type="entry name" value="LICHENAN PERMEASE IIC COMPONENT"/>
    <property type="match status" value="1"/>
</dbReference>
<dbReference type="NCBIfam" id="TIGR00410">
    <property type="entry name" value="lacE"/>
    <property type="match status" value="1"/>
</dbReference>
<feature type="domain" description="PTS EIIC type-3" evidence="10">
    <location>
        <begin position="8"/>
        <end position="410"/>
    </location>
</feature>
<dbReference type="GO" id="GO:0009401">
    <property type="term" value="P:phosphoenolpyruvate-dependent sugar phosphotransferase system"/>
    <property type="evidence" value="ECO:0007669"/>
    <property type="project" value="InterPro"/>
</dbReference>
<evidence type="ECO:0000313" key="12">
    <source>
        <dbReference type="Proteomes" id="UP000003157"/>
    </source>
</evidence>
<evidence type="ECO:0000256" key="1">
    <source>
        <dbReference type="ARBA" id="ARBA00004651"/>
    </source>
</evidence>
<comment type="subcellular location">
    <subcellularLocation>
        <location evidence="1">Cell membrane</location>
        <topology evidence="1">Multi-pass membrane protein</topology>
    </subcellularLocation>
</comment>
<dbReference type="HOGENOM" id="CLU_029688_1_0_9"/>
<proteinExistence type="predicted"/>
<evidence type="ECO:0000256" key="7">
    <source>
        <dbReference type="ARBA" id="ARBA00023136"/>
    </source>
</evidence>
<dbReference type="eggNOG" id="COG1455">
    <property type="taxonomic scope" value="Bacteria"/>
</dbReference>
<evidence type="ECO:0000256" key="5">
    <source>
        <dbReference type="ARBA" id="ARBA00022692"/>
    </source>
</evidence>
<dbReference type="InterPro" id="IPR004501">
    <property type="entry name" value="PTS_EIIC_3"/>
</dbReference>
<organism evidence="11 12">
    <name type="scientific">Coprobacillus cateniformis</name>
    <dbReference type="NCBI Taxonomy" id="100884"/>
    <lineage>
        <taxon>Bacteria</taxon>
        <taxon>Bacillati</taxon>
        <taxon>Bacillota</taxon>
        <taxon>Erysipelotrichia</taxon>
        <taxon>Erysipelotrichales</taxon>
        <taxon>Coprobacillaceae</taxon>
        <taxon>Coprobacillus</taxon>
    </lineage>
</organism>
<evidence type="ECO:0000256" key="8">
    <source>
        <dbReference type="PIRNR" id="PIRNR006351"/>
    </source>
</evidence>
<dbReference type="InterPro" id="IPR003352">
    <property type="entry name" value="PTS_EIIC"/>
</dbReference>
<sequence length="426" mass="46882">MDKLTHLLDKTLMPISNKLSNNKYLAALQDGLMFSMPILIVGSVCIIIGDFPLPIFQETMTSLLGDIWSQWCWDIMVPATTGLVSLLSIIGIANSLALKNKVEPLSAVGISVSAYFILLAQMEDGGFAVSNFEAQGLFTAMITALIATSIYSYTVHKNWIIKMPESVPSFVSRSFNALIPAAVVLPIFLIIRLVVSLTPYDTVTNFIIQVLQMPLASITTSLVGTLFASFLNSFIWFFGIHGSSVVDSFMDPIWYATRAENLAIYQTAVTAARPYIVTMDFINFFVFLTGSGITLPLTIIMAYKCKSKRIKQIGKLSILPGLFNVNEPVIFGMPIVLNPMMLVPFVLAPTCSVLIAYLSMYAGLVPYPTGVTIPWTTPAPISGWLMCNDWRGGVLQVVVLIVSGLIYYPFIKSLDKKYILEESNEV</sequence>
<keyword evidence="7 8" id="KW-0472">Membrane</keyword>
<dbReference type="Proteomes" id="UP000003157">
    <property type="component" value="Unassembled WGS sequence"/>
</dbReference>
<name>E7GBB6_9FIRM</name>
<dbReference type="EMBL" id="ADKX01000034">
    <property type="protein sequence ID" value="EFW04651.1"/>
    <property type="molecule type" value="Genomic_DNA"/>
</dbReference>